<dbReference type="SUPFAM" id="SSF53671">
    <property type="entry name" value="Aspartate/ornithine carbamoyltransferase"/>
    <property type="match status" value="1"/>
</dbReference>
<evidence type="ECO:0000313" key="4">
    <source>
        <dbReference type="Proteomes" id="UP000530850"/>
    </source>
</evidence>
<reference evidence="3 4" key="1">
    <citation type="submission" date="2020-08" db="EMBL/GenBank/DDBJ databases">
        <title>Sequencing the genomes of 1000 actinobacteria strains.</title>
        <authorList>
            <person name="Klenk H.-P."/>
        </authorList>
    </citation>
    <scope>NUCLEOTIDE SEQUENCE [LARGE SCALE GENOMIC DNA]</scope>
    <source>
        <strain evidence="3 4">DSM 22242</strain>
    </source>
</reference>
<dbReference type="GO" id="GO:0016743">
    <property type="term" value="F:carboxyl- or carbamoyltransferase activity"/>
    <property type="evidence" value="ECO:0007669"/>
    <property type="project" value="InterPro"/>
</dbReference>
<dbReference type="Gene3D" id="3.40.50.1370">
    <property type="entry name" value="Aspartate/ornithine carbamoyltransferase"/>
    <property type="match status" value="1"/>
</dbReference>
<dbReference type="Proteomes" id="UP000530850">
    <property type="component" value="Unassembled WGS sequence"/>
</dbReference>
<dbReference type="InterPro" id="IPR036901">
    <property type="entry name" value="Asp/Orn_carbamoylTrfase_sf"/>
</dbReference>
<dbReference type="EMBL" id="JACHYA010000005">
    <property type="protein sequence ID" value="MBB3171680.1"/>
    <property type="molecule type" value="Genomic_DNA"/>
</dbReference>
<dbReference type="GO" id="GO:0006520">
    <property type="term" value="P:amino acid metabolic process"/>
    <property type="evidence" value="ECO:0007669"/>
    <property type="project" value="InterPro"/>
</dbReference>
<accession>A0A7W5D2U6</accession>
<name>A0A7W5D2U6_9ACTN</name>
<organism evidence="3 4">
    <name type="scientific">Parvibacter caecicola</name>
    <dbReference type="NCBI Taxonomy" id="747645"/>
    <lineage>
        <taxon>Bacteria</taxon>
        <taxon>Bacillati</taxon>
        <taxon>Actinomycetota</taxon>
        <taxon>Coriobacteriia</taxon>
        <taxon>Coriobacteriales</taxon>
        <taxon>Coriobacteriaceae</taxon>
        <taxon>Parvibacter</taxon>
    </lineage>
</organism>
<dbReference type="GO" id="GO:0016597">
    <property type="term" value="F:amino acid binding"/>
    <property type="evidence" value="ECO:0007669"/>
    <property type="project" value="InterPro"/>
</dbReference>
<keyword evidence="1 3" id="KW-0808">Transferase</keyword>
<dbReference type="AlphaFoldDB" id="A0A7W5D2U6"/>
<dbReference type="InterPro" id="IPR006132">
    <property type="entry name" value="Asp/Orn_carbamoyltranf_P-bd"/>
</dbReference>
<evidence type="ECO:0000256" key="1">
    <source>
        <dbReference type="ARBA" id="ARBA00022679"/>
    </source>
</evidence>
<evidence type="ECO:0000313" key="3">
    <source>
        <dbReference type="EMBL" id="MBB3171680.1"/>
    </source>
</evidence>
<gene>
    <name evidence="3" type="ORF">FHR31_001506</name>
</gene>
<protein>
    <submittedName>
        <fullName evidence="3">Ornithine carbamoyltransferase</fullName>
    </submittedName>
</protein>
<evidence type="ECO:0000259" key="2">
    <source>
        <dbReference type="Pfam" id="PF02729"/>
    </source>
</evidence>
<comment type="caution">
    <text evidence="3">The sequence shown here is derived from an EMBL/GenBank/DDBJ whole genome shotgun (WGS) entry which is preliminary data.</text>
</comment>
<proteinExistence type="predicted"/>
<sequence length="56" mass="6561">MKDTIRVFNEMYDAIVWRSQGPEKFMYQIAEYADIPVINALTTRRSTPHPNCLRTA</sequence>
<feature type="domain" description="Aspartate/ornithine carbamoyltransferase carbamoyl-P binding" evidence="2">
    <location>
        <begin position="1"/>
        <end position="48"/>
    </location>
</feature>
<dbReference type="Pfam" id="PF02729">
    <property type="entry name" value="OTCace_N"/>
    <property type="match status" value="1"/>
</dbReference>
<dbReference type="RefSeq" id="WP_214647067.1">
    <property type="nucleotide sequence ID" value="NZ_JACHYA010000005.1"/>
</dbReference>